<evidence type="ECO:0000256" key="1">
    <source>
        <dbReference type="SAM" id="Phobius"/>
    </source>
</evidence>
<protein>
    <submittedName>
        <fullName evidence="2">Uncharacterized protein</fullName>
    </submittedName>
</protein>
<comment type="caution">
    <text evidence="2">The sequence shown here is derived from an EMBL/GenBank/DDBJ whole genome shotgun (WGS) entry which is preliminary data.</text>
</comment>
<evidence type="ECO:0000313" key="3">
    <source>
        <dbReference type="Proteomes" id="UP001501326"/>
    </source>
</evidence>
<gene>
    <name evidence="2" type="ORF">GCM10009867_16250</name>
</gene>
<keyword evidence="1" id="KW-1133">Transmembrane helix</keyword>
<name>A0ABN3ULB1_9MICO</name>
<sequence length="60" mass="5756">MEAFAKDATVTTMPVAATIPAAAVMMVLLGTVVLPSGVVPGPVAGFSAQSGSGACGRPVP</sequence>
<accession>A0ABN3ULB1</accession>
<keyword evidence="1" id="KW-0472">Membrane</keyword>
<organism evidence="2 3">
    <name type="scientific">Pedococcus aerophilus</name>
    <dbReference type="NCBI Taxonomy" id="436356"/>
    <lineage>
        <taxon>Bacteria</taxon>
        <taxon>Bacillati</taxon>
        <taxon>Actinomycetota</taxon>
        <taxon>Actinomycetes</taxon>
        <taxon>Micrococcales</taxon>
        <taxon>Intrasporangiaceae</taxon>
        <taxon>Pedococcus</taxon>
    </lineage>
</organism>
<keyword evidence="1" id="KW-0812">Transmembrane</keyword>
<proteinExistence type="predicted"/>
<reference evidence="2 3" key="1">
    <citation type="journal article" date="2019" name="Int. J. Syst. Evol. Microbiol.">
        <title>The Global Catalogue of Microorganisms (GCM) 10K type strain sequencing project: providing services to taxonomists for standard genome sequencing and annotation.</title>
        <authorList>
            <consortium name="The Broad Institute Genomics Platform"/>
            <consortium name="The Broad Institute Genome Sequencing Center for Infectious Disease"/>
            <person name="Wu L."/>
            <person name="Ma J."/>
        </authorList>
    </citation>
    <scope>NUCLEOTIDE SEQUENCE [LARGE SCALE GENOMIC DNA]</scope>
    <source>
        <strain evidence="2 3">JCM 16378</strain>
    </source>
</reference>
<keyword evidence="3" id="KW-1185">Reference proteome</keyword>
<evidence type="ECO:0000313" key="2">
    <source>
        <dbReference type="EMBL" id="GAA2734972.1"/>
    </source>
</evidence>
<dbReference type="EMBL" id="BAAARN010000001">
    <property type="protein sequence ID" value="GAA2734972.1"/>
    <property type="molecule type" value="Genomic_DNA"/>
</dbReference>
<dbReference type="Proteomes" id="UP001501326">
    <property type="component" value="Unassembled WGS sequence"/>
</dbReference>
<feature type="transmembrane region" description="Helical" evidence="1">
    <location>
        <begin position="12"/>
        <end position="34"/>
    </location>
</feature>